<evidence type="ECO:0000256" key="1">
    <source>
        <dbReference type="SAM" id="MobiDB-lite"/>
    </source>
</evidence>
<feature type="region of interest" description="Disordered" evidence="1">
    <location>
        <begin position="1"/>
        <end position="28"/>
    </location>
</feature>
<dbReference type="Gene3D" id="1.10.472.170">
    <property type="match status" value="1"/>
</dbReference>
<feature type="compositionally biased region" description="Acidic residues" evidence="1">
    <location>
        <begin position="165"/>
        <end position="176"/>
    </location>
</feature>
<organism evidence="2">
    <name type="scientific">Pelagomonas calceolata</name>
    <dbReference type="NCBI Taxonomy" id="35677"/>
    <lineage>
        <taxon>Eukaryota</taxon>
        <taxon>Sar</taxon>
        <taxon>Stramenopiles</taxon>
        <taxon>Ochrophyta</taxon>
        <taxon>Pelagophyceae</taxon>
        <taxon>Pelagomonadales</taxon>
        <taxon>Pelagomonadaceae</taxon>
        <taxon>Pelagomonas</taxon>
    </lineage>
</organism>
<reference evidence="2" key="1">
    <citation type="submission" date="2021-01" db="EMBL/GenBank/DDBJ databases">
        <authorList>
            <person name="Corre E."/>
            <person name="Pelletier E."/>
            <person name="Niang G."/>
            <person name="Scheremetjew M."/>
            <person name="Finn R."/>
            <person name="Kale V."/>
            <person name="Holt S."/>
            <person name="Cochrane G."/>
            <person name="Meng A."/>
            <person name="Brown T."/>
            <person name="Cohen L."/>
        </authorList>
    </citation>
    <scope>NUCLEOTIDE SEQUENCE</scope>
    <source>
        <strain evidence="2">CCMP1756</strain>
    </source>
</reference>
<evidence type="ECO:0000313" key="2">
    <source>
        <dbReference type="EMBL" id="CAE0702818.1"/>
    </source>
</evidence>
<accession>A0A7S4EBY9</accession>
<sequence length="176" mass="18945">MKTSLVPTGGAGGQRASRLRQASETMEMGLSNLGTDERKTRTGYKDQMKKKAFDLIAHAASNLNLHDSVVGRAQELFANYRDEREFVQKFDGVVAACVIQAAEESARDALGASEADAAPVIPKPTVVSRTQQLLMRPVATQKRKASGSAPAPKRAARAGKSWLDDLGDIEEEDSDS</sequence>
<dbReference type="EMBL" id="HBIW01021178">
    <property type="protein sequence ID" value="CAE0702818.1"/>
    <property type="molecule type" value="Transcribed_RNA"/>
</dbReference>
<feature type="region of interest" description="Disordered" evidence="1">
    <location>
        <begin position="129"/>
        <end position="176"/>
    </location>
</feature>
<feature type="compositionally biased region" description="Low complexity" evidence="1">
    <location>
        <begin position="146"/>
        <end position="161"/>
    </location>
</feature>
<dbReference type="CDD" id="cd00043">
    <property type="entry name" value="CYCLIN_SF"/>
    <property type="match status" value="1"/>
</dbReference>
<name>A0A7S4EBY9_9STRA</name>
<gene>
    <name evidence="2" type="ORF">PCAL00307_LOCUS18263</name>
</gene>
<proteinExistence type="predicted"/>
<protein>
    <submittedName>
        <fullName evidence="2">Uncharacterized protein</fullName>
    </submittedName>
</protein>
<dbReference type="AlphaFoldDB" id="A0A7S4EBY9"/>